<comment type="pathway">
    <text evidence="2">Carbohydrate degradation.</text>
</comment>
<comment type="similarity">
    <text evidence="3 8">Belongs to the zinc-containing alcohol dehydrogenase family.</text>
</comment>
<evidence type="ECO:0000256" key="7">
    <source>
        <dbReference type="ARBA" id="ARBA00023027"/>
    </source>
</evidence>
<dbReference type="PANTHER" id="PTHR43161:SF25">
    <property type="entry name" value="ALCOHOL DEHYDROGENASE, PUTATIVE (AFU_ORTHOLOGUE AFUA_1G14390)-RELATED"/>
    <property type="match status" value="1"/>
</dbReference>
<sequence length="365" mass="38347">MTASTHKAARLHGAKDLRLEDVPTPELLPHQVQIRPRATGICGTDMHYYSAGRNGIFTVTTPLVLGHEAAGEVVAIGSNVTNIKVGDRVAVEPQRPCSTCPQCKAGTYNVCPSMKFSGSASADPPVQGSLQELYCHEAAFVHHLPSNLSWLEGAMVEPLSVAVHAVKRSGLGIGQRVLILGAGPVGLLCAAVAKASGARSIAMIDIDSARLEFAKAQGLANAVHTIPMRENEGEKPEAFPARLAKEALVVEGFELSEVVFDCTGVAVCVNLGIRCAAPCGKVVLVGMGAARQSIEVGVAAVREVDLVAVWRYANTFDTAIGLLASGKLDVKPFVTHTFDLSEASKALETVVARPTDLVKCVITAK</sequence>
<dbReference type="InterPro" id="IPR020843">
    <property type="entry name" value="ER"/>
</dbReference>
<evidence type="ECO:0000256" key="2">
    <source>
        <dbReference type="ARBA" id="ARBA00004921"/>
    </source>
</evidence>
<accession>A0A8K0L8Q1</accession>
<dbReference type="CDD" id="cd05285">
    <property type="entry name" value="sorbitol_DH"/>
    <property type="match status" value="1"/>
</dbReference>
<dbReference type="InterPro" id="IPR011032">
    <property type="entry name" value="GroES-like_sf"/>
</dbReference>
<dbReference type="InterPro" id="IPR002328">
    <property type="entry name" value="ADH_Zn_CS"/>
</dbReference>
<dbReference type="SUPFAM" id="SSF51735">
    <property type="entry name" value="NAD(P)-binding Rossmann-fold domains"/>
    <property type="match status" value="1"/>
</dbReference>
<dbReference type="SUPFAM" id="SSF50129">
    <property type="entry name" value="GroES-like"/>
    <property type="match status" value="1"/>
</dbReference>
<dbReference type="Gene3D" id="3.90.180.10">
    <property type="entry name" value="Medium-chain alcohol dehydrogenases, catalytic domain"/>
    <property type="match status" value="1"/>
</dbReference>
<dbReference type="GO" id="GO:0006062">
    <property type="term" value="P:sorbitol catabolic process"/>
    <property type="evidence" value="ECO:0007669"/>
    <property type="project" value="TreeGrafter"/>
</dbReference>
<keyword evidence="6" id="KW-0560">Oxidoreductase</keyword>
<evidence type="ECO:0000256" key="1">
    <source>
        <dbReference type="ARBA" id="ARBA00001947"/>
    </source>
</evidence>
<keyword evidence="4 8" id="KW-0479">Metal-binding</keyword>
<dbReference type="PROSITE" id="PS00059">
    <property type="entry name" value="ADH_ZINC"/>
    <property type="match status" value="1"/>
</dbReference>
<dbReference type="OrthoDB" id="5363962at2759"/>
<protein>
    <recommendedName>
        <fullName evidence="9">Enoyl reductase (ER) domain-containing protein</fullName>
    </recommendedName>
</protein>
<proteinExistence type="inferred from homology"/>
<dbReference type="GO" id="GO:0008270">
    <property type="term" value="F:zinc ion binding"/>
    <property type="evidence" value="ECO:0007669"/>
    <property type="project" value="InterPro"/>
</dbReference>
<dbReference type="Gene3D" id="3.40.50.720">
    <property type="entry name" value="NAD(P)-binding Rossmann-like Domain"/>
    <property type="match status" value="1"/>
</dbReference>
<comment type="caution">
    <text evidence="10">The sequence shown here is derived from an EMBL/GenBank/DDBJ whole genome shotgun (WGS) entry which is preliminary data.</text>
</comment>
<dbReference type="InterPro" id="IPR013154">
    <property type="entry name" value="ADH-like_N"/>
</dbReference>
<evidence type="ECO:0000313" key="10">
    <source>
        <dbReference type="EMBL" id="KAG8630987.1"/>
    </source>
</evidence>
<dbReference type="SMART" id="SM00829">
    <property type="entry name" value="PKS_ER"/>
    <property type="match status" value="1"/>
</dbReference>
<dbReference type="PANTHER" id="PTHR43161">
    <property type="entry name" value="SORBITOL DEHYDROGENASE"/>
    <property type="match status" value="1"/>
</dbReference>
<evidence type="ECO:0000259" key="9">
    <source>
        <dbReference type="SMART" id="SM00829"/>
    </source>
</evidence>
<evidence type="ECO:0000256" key="3">
    <source>
        <dbReference type="ARBA" id="ARBA00008072"/>
    </source>
</evidence>
<dbReference type="EMBL" id="JAESVG020000001">
    <property type="protein sequence ID" value="KAG8630987.1"/>
    <property type="molecule type" value="Genomic_DNA"/>
</dbReference>
<evidence type="ECO:0000313" key="11">
    <source>
        <dbReference type="Proteomes" id="UP000809789"/>
    </source>
</evidence>
<dbReference type="Proteomes" id="UP000809789">
    <property type="component" value="Unassembled WGS sequence"/>
</dbReference>
<evidence type="ECO:0000256" key="5">
    <source>
        <dbReference type="ARBA" id="ARBA00022833"/>
    </source>
</evidence>
<dbReference type="InterPro" id="IPR013149">
    <property type="entry name" value="ADH-like_C"/>
</dbReference>
<feature type="domain" description="Enoyl reductase (ER)" evidence="9">
    <location>
        <begin position="13"/>
        <end position="362"/>
    </location>
</feature>
<reference evidence="10" key="1">
    <citation type="submission" date="2021-07" db="EMBL/GenBank/DDBJ databases">
        <title>Elsinoe batatas strain:CRI-CJ2 Genome sequencing and assembly.</title>
        <authorList>
            <person name="Huang L."/>
        </authorList>
    </citation>
    <scope>NUCLEOTIDE SEQUENCE</scope>
    <source>
        <strain evidence="10">CRI-CJ2</strain>
    </source>
</reference>
<evidence type="ECO:0000256" key="4">
    <source>
        <dbReference type="ARBA" id="ARBA00022723"/>
    </source>
</evidence>
<keyword evidence="11" id="KW-1185">Reference proteome</keyword>
<evidence type="ECO:0000256" key="6">
    <source>
        <dbReference type="ARBA" id="ARBA00023002"/>
    </source>
</evidence>
<dbReference type="Pfam" id="PF00107">
    <property type="entry name" value="ADH_zinc_N"/>
    <property type="match status" value="1"/>
</dbReference>
<keyword evidence="7" id="KW-0520">NAD</keyword>
<organism evidence="10 11">
    <name type="scientific">Elsinoe batatas</name>
    <dbReference type="NCBI Taxonomy" id="2601811"/>
    <lineage>
        <taxon>Eukaryota</taxon>
        <taxon>Fungi</taxon>
        <taxon>Dikarya</taxon>
        <taxon>Ascomycota</taxon>
        <taxon>Pezizomycotina</taxon>
        <taxon>Dothideomycetes</taxon>
        <taxon>Dothideomycetidae</taxon>
        <taxon>Myriangiales</taxon>
        <taxon>Elsinoaceae</taxon>
        <taxon>Elsinoe</taxon>
    </lineage>
</organism>
<dbReference type="InterPro" id="IPR036291">
    <property type="entry name" value="NAD(P)-bd_dom_sf"/>
</dbReference>
<gene>
    <name evidence="10" type="ORF">KVT40_000127</name>
</gene>
<dbReference type="InterPro" id="IPR045306">
    <property type="entry name" value="SDH-like"/>
</dbReference>
<name>A0A8K0L8Q1_9PEZI</name>
<dbReference type="AlphaFoldDB" id="A0A8K0L8Q1"/>
<keyword evidence="5 8" id="KW-0862">Zinc</keyword>
<evidence type="ECO:0000256" key="8">
    <source>
        <dbReference type="RuleBase" id="RU361277"/>
    </source>
</evidence>
<comment type="cofactor">
    <cofactor evidence="1 8">
        <name>Zn(2+)</name>
        <dbReference type="ChEBI" id="CHEBI:29105"/>
    </cofactor>
</comment>
<dbReference type="GO" id="GO:0003939">
    <property type="term" value="F:L-iditol 2-dehydrogenase (NAD+) activity"/>
    <property type="evidence" value="ECO:0007669"/>
    <property type="project" value="TreeGrafter"/>
</dbReference>
<dbReference type="Pfam" id="PF08240">
    <property type="entry name" value="ADH_N"/>
    <property type="match status" value="1"/>
</dbReference>